<dbReference type="Pfam" id="PF00443">
    <property type="entry name" value="UCH"/>
    <property type="match status" value="1"/>
</dbReference>
<evidence type="ECO:0000313" key="3">
    <source>
        <dbReference type="EMBL" id="KAG5856254.1"/>
    </source>
</evidence>
<dbReference type="CDD" id="cd14294">
    <property type="entry name" value="UBA1_UBP5_like"/>
    <property type="match status" value="1"/>
</dbReference>
<dbReference type="Pfam" id="PF22562">
    <property type="entry name" value="UBA_7"/>
    <property type="match status" value="2"/>
</dbReference>
<evidence type="ECO:0000313" key="4">
    <source>
        <dbReference type="Proteomes" id="UP001044222"/>
    </source>
</evidence>
<dbReference type="SUPFAM" id="SSF54001">
    <property type="entry name" value="Cysteine proteinases"/>
    <property type="match status" value="1"/>
</dbReference>
<sequence>MARLPRLNPRALRTTRFASFPDHLVIQVKKFTFGLDWVPKKLDVSIDVPDTLDLSALRGTGQQPGEELLPEVAPPSLVTPDVEVKAPVLDDSTVSQLCEMGFPLEACRKAVYYTGNTGIDAAMNWVMGHMDDPDFSAPLVLPGCSSAPGTTPAEPVSEEHLATIVSMGFSRDHATRALRATSNVLERAVDWIFSHLDDLESMEVSEGGRSAGESEKSKEAPGTPREGRTWKV</sequence>
<dbReference type="FunFam" id="1.10.8.10:FF:000016">
    <property type="entry name" value="Ubiquitin carboxyl-terminal hydrolase"/>
    <property type="match status" value="1"/>
</dbReference>
<feature type="domain" description="UBA" evidence="2">
    <location>
        <begin position="155"/>
        <end position="195"/>
    </location>
</feature>
<evidence type="ECO:0000256" key="1">
    <source>
        <dbReference type="SAM" id="MobiDB-lite"/>
    </source>
</evidence>
<keyword evidence="4" id="KW-1185">Reference proteome</keyword>
<dbReference type="InterPro" id="IPR015940">
    <property type="entry name" value="UBA"/>
</dbReference>
<proteinExistence type="predicted"/>
<dbReference type="PROSITE" id="PS50030">
    <property type="entry name" value="UBA"/>
    <property type="match status" value="2"/>
</dbReference>
<dbReference type="Gene3D" id="3.90.70.10">
    <property type="entry name" value="Cysteine proteinases"/>
    <property type="match status" value="1"/>
</dbReference>
<dbReference type="PANTHER" id="PTHR46713">
    <property type="entry name" value="F13M7.16 PROTEIN"/>
    <property type="match status" value="1"/>
</dbReference>
<comment type="caution">
    <text evidence="3">The sequence shown here is derived from an EMBL/GenBank/DDBJ whole genome shotgun (WGS) entry which is preliminary data.</text>
</comment>
<dbReference type="InterPro" id="IPR001394">
    <property type="entry name" value="Peptidase_C19_UCH"/>
</dbReference>
<dbReference type="FunFam" id="1.10.8.10:FF:000003">
    <property type="entry name" value="UV excision repair protein RAD23 homolog"/>
    <property type="match status" value="1"/>
</dbReference>
<dbReference type="InterPro" id="IPR009060">
    <property type="entry name" value="UBA-like_sf"/>
</dbReference>
<dbReference type="AlphaFoldDB" id="A0A9D3MWJ8"/>
<protein>
    <recommendedName>
        <fullName evidence="2">UBA domain-containing protein</fullName>
    </recommendedName>
</protein>
<name>A0A9D3MWJ8_ANGAN</name>
<dbReference type="PANTHER" id="PTHR46713:SF1">
    <property type="entry name" value="F13M7.16 PROTEIN"/>
    <property type="match status" value="1"/>
</dbReference>
<dbReference type="GO" id="GO:0004843">
    <property type="term" value="F:cysteine-type deubiquitinase activity"/>
    <property type="evidence" value="ECO:0007669"/>
    <property type="project" value="InterPro"/>
</dbReference>
<dbReference type="GO" id="GO:0016579">
    <property type="term" value="P:protein deubiquitination"/>
    <property type="evidence" value="ECO:0007669"/>
    <property type="project" value="InterPro"/>
</dbReference>
<feature type="compositionally biased region" description="Basic and acidic residues" evidence="1">
    <location>
        <begin position="212"/>
        <end position="232"/>
    </location>
</feature>
<gene>
    <name evidence="3" type="ORF">ANANG_G00006090</name>
</gene>
<organism evidence="3 4">
    <name type="scientific">Anguilla anguilla</name>
    <name type="common">European freshwater eel</name>
    <name type="synonym">Muraena anguilla</name>
    <dbReference type="NCBI Taxonomy" id="7936"/>
    <lineage>
        <taxon>Eukaryota</taxon>
        <taxon>Metazoa</taxon>
        <taxon>Chordata</taxon>
        <taxon>Craniata</taxon>
        <taxon>Vertebrata</taxon>
        <taxon>Euteleostomi</taxon>
        <taxon>Actinopterygii</taxon>
        <taxon>Neopterygii</taxon>
        <taxon>Teleostei</taxon>
        <taxon>Anguilliformes</taxon>
        <taxon>Anguillidae</taxon>
        <taxon>Anguilla</taxon>
    </lineage>
</organism>
<feature type="domain" description="UBA" evidence="2">
    <location>
        <begin position="88"/>
        <end position="129"/>
    </location>
</feature>
<feature type="region of interest" description="Disordered" evidence="1">
    <location>
        <begin position="203"/>
        <end position="232"/>
    </location>
</feature>
<evidence type="ECO:0000259" key="2">
    <source>
        <dbReference type="PROSITE" id="PS50030"/>
    </source>
</evidence>
<dbReference type="EMBL" id="JAFIRN010000001">
    <property type="protein sequence ID" value="KAG5856254.1"/>
    <property type="molecule type" value="Genomic_DNA"/>
</dbReference>
<dbReference type="SMART" id="SM00165">
    <property type="entry name" value="UBA"/>
    <property type="match status" value="2"/>
</dbReference>
<dbReference type="SUPFAM" id="SSF46934">
    <property type="entry name" value="UBA-like"/>
    <property type="match status" value="2"/>
</dbReference>
<reference evidence="3" key="1">
    <citation type="submission" date="2021-01" db="EMBL/GenBank/DDBJ databases">
        <title>A chromosome-scale assembly of European eel, Anguilla anguilla.</title>
        <authorList>
            <person name="Henkel C."/>
            <person name="Jong-Raadsen S.A."/>
            <person name="Dufour S."/>
            <person name="Weltzien F.-A."/>
            <person name="Palstra A.P."/>
            <person name="Pelster B."/>
            <person name="Spaink H.P."/>
            <person name="Van Den Thillart G.E."/>
            <person name="Jansen H."/>
            <person name="Zahm M."/>
            <person name="Klopp C."/>
            <person name="Cedric C."/>
            <person name="Louis A."/>
            <person name="Berthelot C."/>
            <person name="Parey E."/>
            <person name="Roest Crollius H."/>
            <person name="Montfort J."/>
            <person name="Robinson-Rechavi M."/>
            <person name="Bucao C."/>
            <person name="Bouchez O."/>
            <person name="Gislard M."/>
            <person name="Lluch J."/>
            <person name="Milhes M."/>
            <person name="Lampietro C."/>
            <person name="Lopez Roques C."/>
            <person name="Donnadieu C."/>
            <person name="Braasch I."/>
            <person name="Desvignes T."/>
            <person name="Postlethwait J."/>
            <person name="Bobe J."/>
            <person name="Guiguen Y."/>
            <person name="Dirks R."/>
        </authorList>
    </citation>
    <scope>NUCLEOTIDE SEQUENCE</scope>
    <source>
        <strain evidence="3">Tag_6206</strain>
        <tissue evidence="3">Liver</tissue>
    </source>
</reference>
<accession>A0A9D3MWJ8</accession>
<dbReference type="InterPro" id="IPR038765">
    <property type="entry name" value="Papain-like_cys_pep_sf"/>
</dbReference>
<dbReference type="CDD" id="cd14386">
    <property type="entry name" value="UBA2_UBP5"/>
    <property type="match status" value="1"/>
</dbReference>
<dbReference type="Gene3D" id="1.10.8.10">
    <property type="entry name" value="DNA helicase RuvA subunit, C-terminal domain"/>
    <property type="match status" value="2"/>
</dbReference>
<dbReference type="Proteomes" id="UP001044222">
    <property type="component" value="Unassembled WGS sequence"/>
</dbReference>